<reference evidence="1 2" key="1">
    <citation type="journal article" date="2015" name="Nature">
        <title>rRNA introns, odd ribosomes, and small enigmatic genomes across a large radiation of phyla.</title>
        <authorList>
            <person name="Brown C.T."/>
            <person name="Hug L.A."/>
            <person name="Thomas B.C."/>
            <person name="Sharon I."/>
            <person name="Castelle C.J."/>
            <person name="Singh A."/>
            <person name="Wilkins M.J."/>
            <person name="Williams K.H."/>
            <person name="Banfield J.F."/>
        </authorList>
    </citation>
    <scope>NUCLEOTIDE SEQUENCE [LARGE SCALE GENOMIC DNA]</scope>
</reference>
<dbReference type="PANTHER" id="PTHR30508">
    <property type="entry name" value="FES CLUSTER ASSEMBLY PROTEIN SUF"/>
    <property type="match status" value="1"/>
</dbReference>
<accession>A0A0G1HI21</accession>
<dbReference type="PANTHER" id="PTHR30508:SF1">
    <property type="entry name" value="UPF0051 PROTEIN ABCI8, CHLOROPLASTIC-RELATED"/>
    <property type="match status" value="1"/>
</dbReference>
<dbReference type="Proteomes" id="UP000033861">
    <property type="component" value="Unassembled WGS sequence"/>
</dbReference>
<sequence>MSRFATKKIEEQKEIESLGKDYLLGHHDTIEYEYKSPKGLDEGVVRDISRRKGEPEWMLEKRLAALKIYEGKSVPEWGGDLSGIRFQDIHYYLKPKAESAKSWDDVPDKIKETFEKIGVPEAEREMLAGVKSQYDSEVVYGSLKKAL</sequence>
<evidence type="ECO:0000313" key="1">
    <source>
        <dbReference type="EMBL" id="KKT46896.1"/>
    </source>
</evidence>
<evidence type="ECO:0000313" key="2">
    <source>
        <dbReference type="Proteomes" id="UP000033861"/>
    </source>
</evidence>
<dbReference type="InterPro" id="IPR037284">
    <property type="entry name" value="SUF_FeS_clus_asmbl_SufBD_sf"/>
</dbReference>
<dbReference type="AlphaFoldDB" id="A0A0G1HI21"/>
<protein>
    <submittedName>
        <fullName evidence="1">Iron-regulated ABC transporter membrane component SufB</fullName>
    </submittedName>
</protein>
<dbReference type="STRING" id="1618404.UW35_C0006G0001"/>
<gene>
    <name evidence="1" type="ORF">UW35_C0006G0001</name>
</gene>
<organism evidence="1 2">
    <name type="scientific">Candidatus Collierbacteria bacterium GW2011_GWF2_44_15</name>
    <dbReference type="NCBI Taxonomy" id="1618404"/>
    <lineage>
        <taxon>Bacteria</taxon>
        <taxon>Candidatus Collieribacteriota</taxon>
    </lineage>
</organism>
<dbReference type="GO" id="GO:0016226">
    <property type="term" value="P:iron-sulfur cluster assembly"/>
    <property type="evidence" value="ECO:0007669"/>
    <property type="project" value="InterPro"/>
</dbReference>
<name>A0A0G1HI21_9BACT</name>
<dbReference type="SUPFAM" id="SSF101960">
    <property type="entry name" value="Stabilizer of iron transporter SufD"/>
    <property type="match status" value="1"/>
</dbReference>
<dbReference type="PATRIC" id="fig|1618404.3.peg.204"/>
<feature type="non-terminal residue" evidence="1">
    <location>
        <position position="147"/>
    </location>
</feature>
<comment type="caution">
    <text evidence="1">The sequence shown here is derived from an EMBL/GenBank/DDBJ whole genome shotgun (WGS) entry which is preliminary data.</text>
</comment>
<dbReference type="EMBL" id="LCHZ01000006">
    <property type="protein sequence ID" value="KKT46896.1"/>
    <property type="molecule type" value="Genomic_DNA"/>
</dbReference>
<proteinExistence type="predicted"/>
<dbReference type="InterPro" id="IPR055346">
    <property type="entry name" value="Fe-S_cluster_assembly_SufBD"/>
</dbReference>